<comment type="caution">
    <text evidence="1">The sequence shown here is derived from an EMBL/GenBank/DDBJ whole genome shotgun (WGS) entry which is preliminary data.</text>
</comment>
<dbReference type="RefSeq" id="WP_184018714.1">
    <property type="nucleotide sequence ID" value="NZ_JACHFD010000010.1"/>
</dbReference>
<dbReference type="InterPro" id="IPR005358">
    <property type="entry name" value="Puta_zinc/iron-chelating_dom"/>
</dbReference>
<dbReference type="EMBL" id="JACHFD010000010">
    <property type="protein sequence ID" value="MBB5352020.1"/>
    <property type="molecule type" value="Genomic_DNA"/>
</dbReference>
<organism evidence="1 2">
    <name type="scientific">Haloferula luteola</name>
    <dbReference type="NCBI Taxonomy" id="595692"/>
    <lineage>
        <taxon>Bacteria</taxon>
        <taxon>Pseudomonadati</taxon>
        <taxon>Verrucomicrobiota</taxon>
        <taxon>Verrucomicrobiia</taxon>
        <taxon>Verrucomicrobiales</taxon>
        <taxon>Verrucomicrobiaceae</taxon>
        <taxon>Haloferula</taxon>
    </lineage>
</organism>
<accession>A0A840VDR3</accession>
<dbReference type="Pfam" id="PF03692">
    <property type="entry name" value="CxxCxxCC"/>
    <property type="match status" value="1"/>
</dbReference>
<sequence length="134" mass="15318">MSGGSFGSPGNADVWLDPDVYYVCQRCTACCRWPGDVRLEEEEIPRIANYLKLSEEEFLDQYTRLRAHRNGLSLIEKPNHECIMLEDGGCRIHAVKPEQCAGFPNKWNFAGWQELCEAKPIPMSEARARGWVKE</sequence>
<reference evidence="1 2" key="1">
    <citation type="submission" date="2020-08" db="EMBL/GenBank/DDBJ databases">
        <title>Genomic Encyclopedia of Type Strains, Phase IV (KMG-IV): sequencing the most valuable type-strain genomes for metagenomic binning, comparative biology and taxonomic classification.</title>
        <authorList>
            <person name="Goeker M."/>
        </authorList>
    </citation>
    <scope>NUCLEOTIDE SEQUENCE [LARGE SCALE GENOMIC DNA]</scope>
    <source>
        <strain evidence="1 2">YC6886</strain>
    </source>
</reference>
<evidence type="ECO:0000313" key="2">
    <source>
        <dbReference type="Proteomes" id="UP000557717"/>
    </source>
</evidence>
<keyword evidence="2" id="KW-1185">Reference proteome</keyword>
<dbReference type="AlphaFoldDB" id="A0A840VDR3"/>
<proteinExistence type="predicted"/>
<protein>
    <recommendedName>
        <fullName evidence="3">YkgJ family cysteine cluster protein</fullName>
    </recommendedName>
</protein>
<evidence type="ECO:0008006" key="3">
    <source>
        <dbReference type="Google" id="ProtNLM"/>
    </source>
</evidence>
<name>A0A840VDR3_9BACT</name>
<dbReference type="Proteomes" id="UP000557717">
    <property type="component" value="Unassembled WGS sequence"/>
</dbReference>
<gene>
    <name evidence="1" type="ORF">HNR46_002261</name>
</gene>
<evidence type="ECO:0000313" key="1">
    <source>
        <dbReference type="EMBL" id="MBB5352020.1"/>
    </source>
</evidence>
<dbReference type="PANTHER" id="PTHR35866">
    <property type="entry name" value="PUTATIVE-RELATED"/>
    <property type="match status" value="1"/>
</dbReference>
<dbReference type="PANTHER" id="PTHR35866:SF1">
    <property type="entry name" value="YKGJ FAMILY CYSTEINE CLUSTER PROTEIN"/>
    <property type="match status" value="1"/>
</dbReference>